<keyword evidence="10" id="KW-0540">Nuclease</keyword>
<feature type="region of interest" description="Disordered" evidence="19">
    <location>
        <begin position="1123"/>
        <end position="1159"/>
    </location>
</feature>
<evidence type="ECO:0000256" key="1">
    <source>
        <dbReference type="ARBA" id="ARBA00001849"/>
    </source>
</evidence>
<dbReference type="Pfam" id="PF17849">
    <property type="entry name" value="OB_Dis3"/>
    <property type="match status" value="1"/>
</dbReference>
<dbReference type="GO" id="GO:0008859">
    <property type="term" value="F:exoribonuclease II activity"/>
    <property type="evidence" value="ECO:0007669"/>
    <property type="project" value="UniProtKB-EC"/>
</dbReference>
<dbReference type="GO" id="GO:0016075">
    <property type="term" value="P:rRNA catabolic process"/>
    <property type="evidence" value="ECO:0007669"/>
    <property type="project" value="TreeGrafter"/>
</dbReference>
<protein>
    <recommendedName>
        <fullName evidence="7">DIS3-like exonuclease 1</fullName>
        <ecNumber evidence="6">3.1.13.1</ecNumber>
    </recommendedName>
    <alternativeName>
        <fullName evidence="17">Ribosomal RNA-processing protein 44</fullName>
    </alternativeName>
</protein>
<evidence type="ECO:0000256" key="2">
    <source>
        <dbReference type="ARBA" id="ARBA00001946"/>
    </source>
</evidence>
<keyword evidence="9" id="KW-0698">rRNA processing</keyword>
<keyword evidence="13 21" id="KW-0269">Exonuclease</keyword>
<dbReference type="Gene3D" id="2.40.50.140">
    <property type="entry name" value="Nucleic acid-binding proteins"/>
    <property type="match status" value="1"/>
</dbReference>
<dbReference type="SMART" id="SM00955">
    <property type="entry name" value="RNB"/>
    <property type="match status" value="1"/>
</dbReference>
<dbReference type="FunFam" id="2.40.50.700:FF:000001">
    <property type="entry name" value="Exosome complex exonuclease exoribonuclease (Rrp44)"/>
    <property type="match status" value="1"/>
</dbReference>
<evidence type="ECO:0000256" key="12">
    <source>
        <dbReference type="ARBA" id="ARBA00022835"/>
    </source>
</evidence>
<dbReference type="GO" id="GO:0000956">
    <property type="term" value="P:nuclear-transcribed mRNA catabolic process"/>
    <property type="evidence" value="ECO:0007669"/>
    <property type="project" value="UniProtKB-ARBA"/>
</dbReference>
<feature type="domain" description="RNB" evidence="20">
    <location>
        <begin position="479"/>
        <end position="821"/>
    </location>
</feature>
<dbReference type="InterPro" id="IPR041505">
    <property type="entry name" value="Dis3_CSD2"/>
</dbReference>
<dbReference type="PANTHER" id="PTHR23355:SF30">
    <property type="entry name" value="DIS3-LIKE EXONUCLEASE 1"/>
    <property type="match status" value="1"/>
</dbReference>
<feature type="region of interest" description="Disordered" evidence="19">
    <location>
        <begin position="893"/>
        <end position="917"/>
    </location>
</feature>
<dbReference type="Pfam" id="PF17216">
    <property type="entry name" value="Rrp44_CSD1"/>
    <property type="match status" value="1"/>
</dbReference>
<name>A0A9P3LWU5_9FUNG</name>
<dbReference type="GO" id="GO:0000176">
    <property type="term" value="C:nuclear exosome (RNase complex)"/>
    <property type="evidence" value="ECO:0007669"/>
    <property type="project" value="UniProtKB-ARBA"/>
</dbReference>
<dbReference type="SUPFAM" id="SSF50249">
    <property type="entry name" value="Nucleic acid-binding proteins"/>
    <property type="match status" value="3"/>
</dbReference>
<keyword evidence="12" id="KW-0271">Exosome</keyword>
<evidence type="ECO:0000256" key="8">
    <source>
        <dbReference type="ARBA" id="ARBA00022490"/>
    </source>
</evidence>
<dbReference type="InterPro" id="IPR001900">
    <property type="entry name" value="RNase_II/R"/>
</dbReference>
<comment type="similarity">
    <text evidence="5 18">Belongs to the RNR ribonuclease family.</text>
</comment>
<evidence type="ECO:0000256" key="4">
    <source>
        <dbReference type="ARBA" id="ARBA00004496"/>
    </source>
</evidence>
<dbReference type="FunFam" id="3.40.50.1010:FF:000021">
    <property type="entry name" value="DIS3-like exonuclease 1 isoform X1"/>
    <property type="match status" value="1"/>
</dbReference>
<keyword evidence="15" id="KW-0694">RNA-binding</keyword>
<evidence type="ECO:0000313" key="21">
    <source>
        <dbReference type="EMBL" id="GJJ73165.1"/>
    </source>
</evidence>
<dbReference type="GO" id="GO:0019899">
    <property type="term" value="F:enzyme binding"/>
    <property type="evidence" value="ECO:0007669"/>
    <property type="project" value="UniProtKB-ARBA"/>
</dbReference>
<evidence type="ECO:0000256" key="15">
    <source>
        <dbReference type="ARBA" id="ARBA00022884"/>
    </source>
</evidence>
<accession>A0A9P3LWU5</accession>
<dbReference type="Gene3D" id="3.40.50.1010">
    <property type="entry name" value="5'-nuclease"/>
    <property type="match status" value="1"/>
</dbReference>
<dbReference type="InterPro" id="IPR012340">
    <property type="entry name" value="NA-bd_OB-fold"/>
</dbReference>
<evidence type="ECO:0000256" key="7">
    <source>
        <dbReference type="ARBA" id="ARBA00016366"/>
    </source>
</evidence>
<evidence type="ECO:0000256" key="17">
    <source>
        <dbReference type="ARBA" id="ARBA00077930"/>
    </source>
</evidence>
<feature type="compositionally biased region" description="Basic and acidic residues" evidence="19">
    <location>
        <begin position="901"/>
        <end position="910"/>
    </location>
</feature>
<dbReference type="InterPro" id="IPR022966">
    <property type="entry name" value="RNase_II/R_CS"/>
</dbReference>
<evidence type="ECO:0000256" key="11">
    <source>
        <dbReference type="ARBA" id="ARBA00022801"/>
    </source>
</evidence>
<reference evidence="21" key="2">
    <citation type="journal article" date="2022" name="Microbiol. Resour. Announc.">
        <title>Whole-Genome Sequence of Entomortierella parvispora E1425, a Mucoromycotan Fungus Associated with Burkholderiaceae-Related Endosymbiotic Bacteria.</title>
        <authorList>
            <person name="Herlambang A."/>
            <person name="Guo Y."/>
            <person name="Takashima Y."/>
            <person name="Narisawa K."/>
            <person name="Ohta H."/>
            <person name="Nishizawa T."/>
        </authorList>
    </citation>
    <scope>NUCLEOTIDE SEQUENCE</scope>
    <source>
        <strain evidence="21">E1425</strain>
    </source>
</reference>
<sequence length="1188" mass="133312">MLRTETVHFRKTNKNTVVKRVHEVYLRKDIPCLSTLCPWSPPCHARVKVESSLLSEETPYYLIPDYSVALRYVELLEQEELTNIIFTETILQRLQSEDKSRTYKSLRQVAKDPRRRSVVFSNEHCEGATVLREPEESIEQRDWRALLKTADWYHQHLQGRVPIIMLSEQFGQKNLREEQLKAGVRVMSLKEYLNEFWKDNAVLHELLGSLKEAILEEDLEMQNKGGIATKKGSGSTGFQEYKPLSELEAGVKSERFFQGVMKVRANHRDQAFIRGDGNIGEIVIVGSEHRNRAVHGDMVVVELLNKSSWVAPSTHISYDPEEIHAAGDEEDESSNTHRFKEIKPTGRVVGVISRNWQPYVATLQEGSEKDSGSFHLVLPLNPVIPKIRIRHHDAKVLANQRIVVRIDSWPIHSQYPNGHYVRSIGPAHELDTEISAILIEHGISVSQTTQGFSEGSLKEMPINTPEHPWRPDPAELKARRDLRNLTIFSIDPPNCQDIDDAISIRDIGNGQVEFGVHIADVSHFVHENSLTDLEARARGTTVYLSDRRFDMLPKVLSEQLCSLRHHVDRYAMSVMWTMDAEANVLTTWFGRSVIRSACEMEYEQAQGLLNGKDVVPGLDAALCKKLKPSVVLLAKTMRKIRAKRMMNGGLELESSEVKFKFKEEDGGISDILPKQPLEVHQIIEEAMVMANGYVAKKIYDGFRESAMLRHHPLPIDSHFKMLRKAAESRGFSIETSSNLALAASLRDCAAKSQDDIEFVRLLKTMATMAMSEASYISSGSKPVNEYTHYGLALDFYTHFTSPIRRYADLVVHRQLMSCISGTSPQPSLNAATVVDGSVHLSSTTTASSSDLLKNGLKMEQVASHLNYKNRESKLAQKDSTELFQTLYILQKTRNSSSGPKDGSKDAGKEGADDDESEIPFVETGIVSEIRENGFFVFVPRFGIKGPVYLKEKSGEITIPLSVLEIPGVATGAKTSLKPSPWTTVSGCEMETDQMTEITVKIPLQSAASALPEHRLGSLRSKVQFRLFDKVKVALRLKKSLAHRHSIYMTLMGLDEESTQRPASASPVGLNPRIFSSKGKSLVQMKKDQVKKIAENDPALAPLSEQQLIQGITAGQEKAQQLQKEADLQKAAEAEETAGSKGFGKKKRGRNASLEPIDPYQQTPLDVSFYRLLDTFDRLRIVESSQTIE</sequence>
<dbReference type="Proteomes" id="UP000827284">
    <property type="component" value="Unassembled WGS sequence"/>
</dbReference>
<dbReference type="EMBL" id="BQFW01000007">
    <property type="protein sequence ID" value="GJJ73165.1"/>
    <property type="molecule type" value="Genomic_DNA"/>
</dbReference>
<evidence type="ECO:0000256" key="18">
    <source>
        <dbReference type="RuleBase" id="RU003901"/>
    </source>
</evidence>
<keyword evidence="14" id="KW-0460">Magnesium</keyword>
<evidence type="ECO:0000256" key="13">
    <source>
        <dbReference type="ARBA" id="ARBA00022839"/>
    </source>
</evidence>
<dbReference type="PROSITE" id="PS01175">
    <property type="entry name" value="RIBONUCLEASE_II"/>
    <property type="match status" value="1"/>
</dbReference>
<evidence type="ECO:0000256" key="9">
    <source>
        <dbReference type="ARBA" id="ARBA00022552"/>
    </source>
</evidence>
<evidence type="ECO:0000313" key="22">
    <source>
        <dbReference type="Proteomes" id="UP000827284"/>
    </source>
</evidence>
<evidence type="ECO:0000256" key="14">
    <source>
        <dbReference type="ARBA" id="ARBA00022842"/>
    </source>
</evidence>
<proteinExistence type="inferred from homology"/>
<evidence type="ECO:0000256" key="16">
    <source>
        <dbReference type="ARBA" id="ARBA00023242"/>
    </source>
</evidence>
<comment type="subcellular location">
    <subcellularLocation>
        <location evidence="4">Cytoplasm</location>
    </subcellularLocation>
    <subcellularLocation>
        <location evidence="3">Nucleus</location>
    </subcellularLocation>
</comment>
<organism evidence="21 22">
    <name type="scientific">Entomortierella parvispora</name>
    <dbReference type="NCBI Taxonomy" id="205924"/>
    <lineage>
        <taxon>Eukaryota</taxon>
        <taxon>Fungi</taxon>
        <taxon>Fungi incertae sedis</taxon>
        <taxon>Mucoromycota</taxon>
        <taxon>Mortierellomycotina</taxon>
        <taxon>Mortierellomycetes</taxon>
        <taxon>Mortierellales</taxon>
        <taxon>Mortierellaceae</taxon>
        <taxon>Entomortierella</taxon>
    </lineage>
</organism>
<keyword evidence="8" id="KW-0963">Cytoplasm</keyword>
<keyword evidence="16" id="KW-0539">Nucleus</keyword>
<keyword evidence="11" id="KW-0378">Hydrolase</keyword>
<gene>
    <name evidence="21" type="ORF">EMPS_05523</name>
</gene>
<evidence type="ECO:0000256" key="6">
    <source>
        <dbReference type="ARBA" id="ARBA00012163"/>
    </source>
</evidence>
<comment type="caution">
    <text evidence="21">The sequence shown here is derived from an EMBL/GenBank/DDBJ whole genome shotgun (WGS) entry which is preliminary data.</text>
</comment>
<dbReference type="PANTHER" id="PTHR23355">
    <property type="entry name" value="RIBONUCLEASE"/>
    <property type="match status" value="1"/>
</dbReference>
<dbReference type="Pfam" id="PF00773">
    <property type="entry name" value="RNB"/>
    <property type="match status" value="1"/>
</dbReference>
<dbReference type="GO" id="GO:0006364">
    <property type="term" value="P:rRNA processing"/>
    <property type="evidence" value="ECO:0007669"/>
    <property type="project" value="UniProtKB-KW"/>
</dbReference>
<evidence type="ECO:0000256" key="19">
    <source>
        <dbReference type="SAM" id="MobiDB-lite"/>
    </source>
</evidence>
<dbReference type="InterPro" id="IPR050180">
    <property type="entry name" value="RNR_Ribonuclease"/>
</dbReference>
<dbReference type="EC" id="3.1.13.1" evidence="6"/>
<evidence type="ECO:0000256" key="3">
    <source>
        <dbReference type="ARBA" id="ARBA00004123"/>
    </source>
</evidence>
<comment type="catalytic activity">
    <reaction evidence="1">
        <text>Exonucleolytic cleavage in the 3'- to 5'-direction to yield nucleoside 5'-phosphates.</text>
        <dbReference type="EC" id="3.1.13.1"/>
    </reaction>
</comment>
<evidence type="ECO:0000259" key="20">
    <source>
        <dbReference type="SMART" id="SM00955"/>
    </source>
</evidence>
<dbReference type="InterPro" id="IPR033771">
    <property type="entry name" value="Rrp44_CSD1"/>
</dbReference>
<dbReference type="OrthoDB" id="372421at2759"/>
<evidence type="ECO:0000256" key="5">
    <source>
        <dbReference type="ARBA" id="ARBA00005785"/>
    </source>
</evidence>
<dbReference type="AlphaFoldDB" id="A0A9P3LWU5"/>
<feature type="compositionally biased region" description="Basic and acidic residues" evidence="19">
    <location>
        <begin position="1123"/>
        <end position="1132"/>
    </location>
</feature>
<dbReference type="GO" id="GO:0003723">
    <property type="term" value="F:RNA binding"/>
    <property type="evidence" value="ECO:0007669"/>
    <property type="project" value="UniProtKB-KW"/>
</dbReference>
<dbReference type="GO" id="GO:0000177">
    <property type="term" value="C:cytoplasmic exosome (RNase complex)"/>
    <property type="evidence" value="ECO:0007669"/>
    <property type="project" value="TreeGrafter"/>
</dbReference>
<comment type="cofactor">
    <cofactor evidence="2">
        <name>Mg(2+)</name>
        <dbReference type="ChEBI" id="CHEBI:18420"/>
    </cofactor>
</comment>
<dbReference type="Gene3D" id="2.40.50.700">
    <property type="match status" value="1"/>
</dbReference>
<keyword evidence="22" id="KW-1185">Reference proteome</keyword>
<dbReference type="CDD" id="cd09862">
    <property type="entry name" value="PIN_Rrp44-like"/>
    <property type="match status" value="1"/>
</dbReference>
<reference evidence="21" key="1">
    <citation type="submission" date="2021-11" db="EMBL/GenBank/DDBJ databases">
        <authorList>
            <person name="Herlambang A."/>
            <person name="Guo Y."/>
            <person name="Takashima Y."/>
            <person name="Nishizawa T."/>
        </authorList>
    </citation>
    <scope>NUCLEOTIDE SEQUENCE</scope>
    <source>
        <strain evidence="21">E1425</strain>
    </source>
</reference>
<evidence type="ECO:0000256" key="10">
    <source>
        <dbReference type="ARBA" id="ARBA00022722"/>
    </source>
</evidence>
<dbReference type="Gene3D" id="2.40.50.690">
    <property type="match status" value="1"/>
</dbReference>